<feature type="region of interest" description="Disordered" evidence="1">
    <location>
        <begin position="1"/>
        <end position="37"/>
    </location>
</feature>
<dbReference type="AlphaFoldDB" id="A0AAV9I1P3"/>
<proteinExistence type="predicted"/>
<feature type="region of interest" description="Disordered" evidence="1">
    <location>
        <begin position="465"/>
        <end position="484"/>
    </location>
</feature>
<feature type="region of interest" description="Disordered" evidence="1">
    <location>
        <begin position="506"/>
        <end position="606"/>
    </location>
</feature>
<feature type="compositionally biased region" description="Polar residues" evidence="1">
    <location>
        <begin position="697"/>
        <end position="713"/>
    </location>
</feature>
<accession>A0AAV9I1P3</accession>
<gene>
    <name evidence="3" type="ORF">QBC42DRAFT_217935</name>
</gene>
<feature type="region of interest" description="Disordered" evidence="1">
    <location>
        <begin position="745"/>
        <end position="773"/>
    </location>
</feature>
<evidence type="ECO:0000256" key="1">
    <source>
        <dbReference type="SAM" id="MobiDB-lite"/>
    </source>
</evidence>
<evidence type="ECO:0000313" key="4">
    <source>
        <dbReference type="Proteomes" id="UP001321749"/>
    </source>
</evidence>
<evidence type="ECO:0000313" key="3">
    <source>
        <dbReference type="EMBL" id="KAK4465886.1"/>
    </source>
</evidence>
<feature type="compositionally biased region" description="Low complexity" evidence="1">
    <location>
        <begin position="558"/>
        <end position="571"/>
    </location>
</feature>
<feature type="compositionally biased region" description="Polar residues" evidence="1">
    <location>
        <begin position="18"/>
        <end position="37"/>
    </location>
</feature>
<dbReference type="Pfam" id="PF14661">
    <property type="entry name" value="HAUS6_N"/>
    <property type="match status" value="1"/>
</dbReference>
<feature type="compositionally biased region" description="Pro residues" evidence="1">
    <location>
        <begin position="572"/>
        <end position="595"/>
    </location>
</feature>
<feature type="region of interest" description="Disordered" evidence="1">
    <location>
        <begin position="639"/>
        <end position="715"/>
    </location>
</feature>
<feature type="compositionally biased region" description="Low complexity" evidence="1">
    <location>
        <begin position="1"/>
        <end position="17"/>
    </location>
</feature>
<reference evidence="3" key="2">
    <citation type="submission" date="2023-06" db="EMBL/GenBank/DDBJ databases">
        <authorList>
            <consortium name="Lawrence Berkeley National Laboratory"/>
            <person name="Mondo S.J."/>
            <person name="Hensen N."/>
            <person name="Bonometti L."/>
            <person name="Westerberg I."/>
            <person name="Brannstrom I.O."/>
            <person name="Guillou S."/>
            <person name="Cros-Aarteil S."/>
            <person name="Calhoun S."/>
            <person name="Haridas S."/>
            <person name="Kuo A."/>
            <person name="Pangilinan J."/>
            <person name="Riley R."/>
            <person name="Labutti K."/>
            <person name="Andreopoulos B."/>
            <person name="Lipzen A."/>
            <person name="Chen C."/>
            <person name="Yanf M."/>
            <person name="Daum C."/>
            <person name="Ng V."/>
            <person name="Clum A."/>
            <person name="Steindorff A."/>
            <person name="Ohm R."/>
            <person name="Martin F."/>
            <person name="Silar P."/>
            <person name="Natvig D."/>
            <person name="Lalanne C."/>
            <person name="Gautier V."/>
            <person name="Ament-Velasquez S.L."/>
            <person name="Kruys A."/>
            <person name="Hutchinson M.I."/>
            <person name="Powell A.J."/>
            <person name="Barry K."/>
            <person name="Miller A.N."/>
            <person name="Grigoriev I.V."/>
            <person name="Debuchy R."/>
            <person name="Gladieux P."/>
            <person name="Thoren M.H."/>
            <person name="Johannesson H."/>
        </authorList>
    </citation>
    <scope>NUCLEOTIDE SEQUENCE</scope>
    <source>
        <strain evidence="3">PSN324</strain>
    </source>
</reference>
<feature type="domain" description="HAUS augmin-like complex subunit 6 N-terminal" evidence="2">
    <location>
        <begin position="63"/>
        <end position="295"/>
    </location>
</feature>
<name>A0AAV9I1P3_9PEZI</name>
<evidence type="ECO:0000259" key="2">
    <source>
        <dbReference type="Pfam" id="PF14661"/>
    </source>
</evidence>
<dbReference type="Proteomes" id="UP001321749">
    <property type="component" value="Unassembled WGS sequence"/>
</dbReference>
<feature type="compositionally biased region" description="Polar residues" evidence="1">
    <location>
        <begin position="641"/>
        <end position="651"/>
    </location>
</feature>
<dbReference type="EMBL" id="MU864936">
    <property type="protein sequence ID" value="KAK4465886.1"/>
    <property type="molecule type" value="Genomic_DNA"/>
</dbReference>
<protein>
    <submittedName>
        <fullName evidence="3">HAUS augmin-like complex subunit 6 N-terminus-domain-containing protein</fullName>
    </submittedName>
</protein>
<reference evidence="3" key="1">
    <citation type="journal article" date="2023" name="Mol. Phylogenet. Evol.">
        <title>Genome-scale phylogeny and comparative genomics of the fungal order Sordariales.</title>
        <authorList>
            <person name="Hensen N."/>
            <person name="Bonometti L."/>
            <person name="Westerberg I."/>
            <person name="Brannstrom I.O."/>
            <person name="Guillou S."/>
            <person name="Cros-Aarteil S."/>
            <person name="Calhoun S."/>
            <person name="Haridas S."/>
            <person name="Kuo A."/>
            <person name="Mondo S."/>
            <person name="Pangilinan J."/>
            <person name="Riley R."/>
            <person name="LaButti K."/>
            <person name="Andreopoulos B."/>
            <person name="Lipzen A."/>
            <person name="Chen C."/>
            <person name="Yan M."/>
            <person name="Daum C."/>
            <person name="Ng V."/>
            <person name="Clum A."/>
            <person name="Steindorff A."/>
            <person name="Ohm R.A."/>
            <person name="Martin F."/>
            <person name="Silar P."/>
            <person name="Natvig D.O."/>
            <person name="Lalanne C."/>
            <person name="Gautier V."/>
            <person name="Ament-Velasquez S.L."/>
            <person name="Kruys A."/>
            <person name="Hutchinson M.I."/>
            <person name="Powell A.J."/>
            <person name="Barry K."/>
            <person name="Miller A.N."/>
            <person name="Grigoriev I.V."/>
            <person name="Debuchy R."/>
            <person name="Gladieux P."/>
            <person name="Hiltunen Thoren M."/>
            <person name="Johannesson H."/>
        </authorList>
    </citation>
    <scope>NUCLEOTIDE SEQUENCE</scope>
    <source>
        <strain evidence="3">PSN324</strain>
    </source>
</reference>
<keyword evidence="4" id="KW-1185">Reference proteome</keyword>
<comment type="caution">
    <text evidence="3">The sequence shown here is derived from an EMBL/GenBank/DDBJ whole genome shotgun (WGS) entry which is preliminary data.</text>
</comment>
<dbReference type="InterPro" id="IPR028163">
    <property type="entry name" value="HAUS_6_N"/>
</dbReference>
<organism evidence="3 4">
    <name type="scientific">Cladorrhinum samala</name>
    <dbReference type="NCBI Taxonomy" id="585594"/>
    <lineage>
        <taxon>Eukaryota</taxon>
        <taxon>Fungi</taxon>
        <taxon>Dikarya</taxon>
        <taxon>Ascomycota</taxon>
        <taxon>Pezizomycotina</taxon>
        <taxon>Sordariomycetes</taxon>
        <taxon>Sordariomycetidae</taxon>
        <taxon>Sordariales</taxon>
        <taxon>Podosporaceae</taxon>
        <taxon>Cladorrhinum</taxon>
    </lineage>
</organism>
<feature type="region of interest" description="Disordered" evidence="1">
    <location>
        <begin position="370"/>
        <end position="395"/>
    </location>
</feature>
<sequence>MANLTSTTSVTRTRSLRGPSNLSKQLPLSSARGTTGTTGILPPVASSAAPPSIVSAISNLSLFLTNLRLLDFDLRPDWPDINPLTFGTKDAGQGQKKRVQCVEWALYHLFELWDREETRNKLQPFFPPNDQAQSLNLRAALLRSLELAKKNGALGRDAVVRKTMLDECKGERLEEVLAVFSSAVLKKVVAEQQLNEPGHPALAQSFALENRGYSGERAELMVLVLAHKVSLRRSLEEKDAARARFKEFSEFLALKEESIARKRDQAKASRENGEAEVISDQVKRDVWRTVRNNWTGDERWTETLLYGDSDGQKDGVLSAPFDRVWRRMQSGRLGELEERSAGLMEQLDDRVKSQKERLQRWQGFRERMLGKTEPETRAKAPERQQRQRGIDLGFRGHESLHVSRTGLKKLEIAKESNFDHEYETLIKNLKAELAGVSPPEPQIPAFFQRTPEMDRQEAGALIESESEEISDISDHEKNPVLVRPLPQRREPVRLEPVFEPILRKAQNFDDDLPTPTTPSRLRRAATVTNAPRNRQPVDLEANNKTPERRLSSPPKPSFNPSSPRVQNRNSPPRRPNQNTPPRPPVPHSPPHPPSSPDSCLSPTQEQANRILTSVNAASPSPVKKTRHTLSLAERTRLSMARKTSQANLRVQQEQDHDDVTPGDEDNYRLADPSPDPLLTVRKPTRNPIIVPTPPSPTRQSFTTEAAETPTPSGGYQDLVARTQRSMAGYEAARQKAQLERRRSLKKAKMPATPANQRAGGFPPLGEDDEDEGVGNTTTLIVEELLEEGKDNDYEAVFMSRPKIATSPIGTPAGGRRYSWGWE</sequence>